<dbReference type="InterPro" id="IPR036388">
    <property type="entry name" value="WH-like_DNA-bd_sf"/>
</dbReference>
<evidence type="ECO:0000259" key="3">
    <source>
        <dbReference type="PROSITE" id="PS50043"/>
    </source>
</evidence>
<organism evidence="4 5">
    <name type="scientific">Kribbella koreensis</name>
    <dbReference type="NCBI Taxonomy" id="57909"/>
    <lineage>
        <taxon>Bacteria</taxon>
        <taxon>Bacillati</taxon>
        <taxon>Actinomycetota</taxon>
        <taxon>Actinomycetes</taxon>
        <taxon>Propionibacteriales</taxon>
        <taxon>Kribbellaceae</taxon>
        <taxon>Kribbella</taxon>
    </lineage>
</organism>
<proteinExistence type="predicted"/>
<dbReference type="PROSITE" id="PS50043">
    <property type="entry name" value="HTH_LUXR_2"/>
    <property type="match status" value="1"/>
</dbReference>
<dbReference type="RefSeq" id="WP_343965631.1">
    <property type="nucleotide sequence ID" value="NZ_BAAAHK010000003.1"/>
</dbReference>
<feature type="domain" description="HTH luxR-type" evidence="3">
    <location>
        <begin position="786"/>
        <end position="849"/>
    </location>
</feature>
<dbReference type="InterPro" id="IPR016032">
    <property type="entry name" value="Sig_transdc_resp-reg_C-effctor"/>
</dbReference>
<sequence>MKLVGREHELRALRTAVRAVPGLVLVVGEAGVGKSRLVAEVQGSHPARWLMGQCRPVEEQVPLAPVIEAMGEPVLRSGTRHAVFSSVVEQLSGGGPTVLVVEDLQWADPGTLQLLRFLAGRLPREFVLIGTYRPEDALQAAEITALAGCVPVGARASEVRVGPLSAAGVQGLAAEVLGVKSLPLALIEELVKRTGGLPFVVEELLRGETLGKGDALIQALASKPAPVALRASLTIRLQQVPDFCRSVIRAAAVLDAPVSEAILGVVAEVSGYQLTSAMDTGLARGLLGEPKPGLYDLRHALARRAIYETIPPDEVRRLHRRAAGALAGLEPPDHAEIASHSRLGGSLGDWMIHSELAAEHAAGRGDHAAAVGQLMEMLRSEALTWADRARLAVKLGQAASPTGELSAAVAVMRGVLDSSTVASAGRGRLRLALGLLLQEQAGSVCAGRRELAAAVSELGSDPESAAWALSALAVPTAGPEAVGEQRGWLERALLLVGEYSEGEAQLAVRRNQARFHLALGELDEASGVEVASLLAWLGHDRRSTALLDRAAETETPFTRTAIAATRARLDFAAGNWTGLADRVARARSETTNLPFVRAELDLVDGRLNLAQGDLAGGRQLLESVVAATAHGGPWPLHAAALAALHRHTGVPLEDCIAVVVRKDGWSWATDLITSAPTHELVAKFAAGVSDHDAPAATAAASFARAVSERSTDLFTTAADQYRAIGHHYDECVALEARGLLLLANANPSDLISLANTYEAMGARGDARRCREALRQAGVPITPKRGRRGYGNALSPRELEVARLAAEGLSNTRIAATLTLSVSTVEDHLSHAMRKLEIHSRHDLAPHLTH</sequence>
<dbReference type="SUPFAM" id="SSF46894">
    <property type="entry name" value="C-terminal effector domain of the bipartite response regulators"/>
    <property type="match status" value="1"/>
</dbReference>
<dbReference type="CDD" id="cd06170">
    <property type="entry name" value="LuxR_C_like"/>
    <property type="match status" value="1"/>
</dbReference>
<accession>A0ABN1PKD1</accession>
<dbReference type="Gene3D" id="1.10.10.10">
    <property type="entry name" value="Winged helix-like DNA-binding domain superfamily/Winged helix DNA-binding domain"/>
    <property type="match status" value="1"/>
</dbReference>
<dbReference type="Proteomes" id="UP001500542">
    <property type="component" value="Unassembled WGS sequence"/>
</dbReference>
<evidence type="ECO:0000256" key="2">
    <source>
        <dbReference type="ARBA" id="ARBA00022840"/>
    </source>
</evidence>
<dbReference type="InterPro" id="IPR041664">
    <property type="entry name" value="AAA_16"/>
</dbReference>
<dbReference type="SMART" id="SM00421">
    <property type="entry name" value="HTH_LUXR"/>
    <property type="match status" value="1"/>
</dbReference>
<dbReference type="SUPFAM" id="SSF52540">
    <property type="entry name" value="P-loop containing nucleoside triphosphate hydrolases"/>
    <property type="match status" value="1"/>
</dbReference>
<dbReference type="PRINTS" id="PR00038">
    <property type="entry name" value="HTHLUXR"/>
</dbReference>
<evidence type="ECO:0000313" key="5">
    <source>
        <dbReference type="Proteomes" id="UP001500542"/>
    </source>
</evidence>
<keyword evidence="5" id="KW-1185">Reference proteome</keyword>
<name>A0ABN1PKD1_9ACTN</name>
<comment type="caution">
    <text evidence="4">The sequence shown here is derived from an EMBL/GenBank/DDBJ whole genome shotgun (WGS) entry which is preliminary data.</text>
</comment>
<evidence type="ECO:0000313" key="4">
    <source>
        <dbReference type="EMBL" id="GAA0929562.1"/>
    </source>
</evidence>
<keyword evidence="1" id="KW-0547">Nucleotide-binding</keyword>
<dbReference type="Pfam" id="PF13191">
    <property type="entry name" value="AAA_16"/>
    <property type="match status" value="1"/>
</dbReference>
<keyword evidence="2" id="KW-0067">ATP-binding</keyword>
<dbReference type="PANTHER" id="PTHR16305">
    <property type="entry name" value="TESTICULAR SOLUBLE ADENYLYL CYCLASE"/>
    <property type="match status" value="1"/>
</dbReference>
<protein>
    <submittedName>
        <fullName evidence="4">LuxR family transcriptional regulator</fullName>
    </submittedName>
</protein>
<dbReference type="PROSITE" id="PS00622">
    <property type="entry name" value="HTH_LUXR_1"/>
    <property type="match status" value="1"/>
</dbReference>
<reference evidence="4 5" key="1">
    <citation type="journal article" date="2019" name="Int. J. Syst. Evol. Microbiol.">
        <title>The Global Catalogue of Microorganisms (GCM) 10K type strain sequencing project: providing services to taxonomists for standard genome sequencing and annotation.</title>
        <authorList>
            <consortium name="The Broad Institute Genomics Platform"/>
            <consortium name="The Broad Institute Genome Sequencing Center for Infectious Disease"/>
            <person name="Wu L."/>
            <person name="Ma J."/>
        </authorList>
    </citation>
    <scope>NUCLEOTIDE SEQUENCE [LARGE SCALE GENOMIC DNA]</scope>
    <source>
        <strain evidence="4 5">JCM 10977</strain>
    </source>
</reference>
<dbReference type="EMBL" id="BAAAHK010000003">
    <property type="protein sequence ID" value="GAA0929562.1"/>
    <property type="molecule type" value="Genomic_DNA"/>
</dbReference>
<dbReference type="InterPro" id="IPR027417">
    <property type="entry name" value="P-loop_NTPase"/>
</dbReference>
<dbReference type="PANTHER" id="PTHR16305:SF35">
    <property type="entry name" value="TRANSCRIPTIONAL ACTIVATOR DOMAIN"/>
    <property type="match status" value="1"/>
</dbReference>
<evidence type="ECO:0000256" key="1">
    <source>
        <dbReference type="ARBA" id="ARBA00022741"/>
    </source>
</evidence>
<gene>
    <name evidence="4" type="ORF">GCM10009554_12010</name>
</gene>
<dbReference type="Pfam" id="PF00196">
    <property type="entry name" value="GerE"/>
    <property type="match status" value="1"/>
</dbReference>
<dbReference type="InterPro" id="IPR000792">
    <property type="entry name" value="Tscrpt_reg_LuxR_C"/>
</dbReference>